<keyword evidence="2" id="KW-1185">Reference proteome</keyword>
<dbReference type="GO" id="GO:0007155">
    <property type="term" value="P:cell adhesion"/>
    <property type="evidence" value="ECO:0007669"/>
    <property type="project" value="InterPro"/>
</dbReference>
<dbReference type="GO" id="GO:0005173">
    <property type="term" value="F:stem cell factor receptor binding"/>
    <property type="evidence" value="ECO:0007669"/>
    <property type="project" value="InterPro"/>
</dbReference>
<protein>
    <submittedName>
        <fullName evidence="1">Uncharacterized protein</fullName>
    </submittedName>
</protein>
<reference evidence="1" key="2">
    <citation type="submission" date="2025-09" db="UniProtKB">
        <authorList>
            <consortium name="Ensembl"/>
        </authorList>
    </citation>
    <scope>IDENTIFICATION</scope>
</reference>
<evidence type="ECO:0000313" key="1">
    <source>
        <dbReference type="Ensembl" id="ENSTMTP00000001979.1"/>
    </source>
</evidence>
<evidence type="ECO:0000313" key="2">
    <source>
        <dbReference type="Proteomes" id="UP000472274"/>
    </source>
</evidence>
<dbReference type="Proteomes" id="UP000472274">
    <property type="component" value="Unplaced"/>
</dbReference>
<dbReference type="Pfam" id="PF02404">
    <property type="entry name" value="SCF"/>
    <property type="match status" value="1"/>
</dbReference>
<organism evidence="1 2">
    <name type="scientific">Terrapene triunguis</name>
    <name type="common">Three-toed box turtle</name>
    <dbReference type="NCBI Taxonomy" id="2587831"/>
    <lineage>
        <taxon>Eukaryota</taxon>
        <taxon>Metazoa</taxon>
        <taxon>Chordata</taxon>
        <taxon>Craniata</taxon>
        <taxon>Vertebrata</taxon>
        <taxon>Euteleostomi</taxon>
        <taxon>Archelosauria</taxon>
        <taxon>Testudinata</taxon>
        <taxon>Testudines</taxon>
        <taxon>Cryptodira</taxon>
        <taxon>Durocryptodira</taxon>
        <taxon>Testudinoidea</taxon>
        <taxon>Emydidae</taxon>
        <taxon>Terrapene</taxon>
    </lineage>
</organism>
<dbReference type="InParanoid" id="A0A674I260"/>
<accession>A0A674I260</accession>
<proteinExistence type="predicted"/>
<name>A0A674I260_9SAUR</name>
<reference evidence="1" key="1">
    <citation type="submission" date="2025-08" db="UniProtKB">
        <authorList>
            <consortium name="Ensembl"/>
        </authorList>
    </citation>
    <scope>IDENTIFICATION</scope>
</reference>
<dbReference type="InterPro" id="IPR003452">
    <property type="entry name" value="SCF"/>
</dbReference>
<sequence length="63" mass="7015">IALPSLFSLLIGFTLGAICWKVRNIKLTWLATINICITNEVIPLYAQYTTLAFCVESLQLCPV</sequence>
<dbReference type="Ensembl" id="ENSTMTT00000002047.1">
    <property type="protein sequence ID" value="ENSTMTP00000001979.1"/>
    <property type="gene ID" value="ENSTMTG00000001565.1"/>
</dbReference>
<dbReference type="AlphaFoldDB" id="A0A674I260"/>
<dbReference type="GO" id="GO:0016020">
    <property type="term" value="C:membrane"/>
    <property type="evidence" value="ECO:0007669"/>
    <property type="project" value="InterPro"/>
</dbReference>